<evidence type="ECO:0000313" key="3">
    <source>
        <dbReference type="Proteomes" id="UP000573327"/>
    </source>
</evidence>
<dbReference type="Proteomes" id="UP000573327">
    <property type="component" value="Unassembled WGS sequence"/>
</dbReference>
<dbReference type="AlphaFoldDB" id="A0A7W7WLJ9"/>
<keyword evidence="1" id="KW-0812">Transmembrane</keyword>
<dbReference type="EMBL" id="JACHJR010000002">
    <property type="protein sequence ID" value="MBB4951882.1"/>
    <property type="molecule type" value="Genomic_DNA"/>
</dbReference>
<protein>
    <submittedName>
        <fullName evidence="2">Uncharacterized protein</fullName>
    </submittedName>
</protein>
<sequence length="137" mass="14395">MVNTAGESISARPEDRGASVLRFAVELVAWVATPWALAGHSWLLAALSVVLLVGLPTCFSTPGDKAQVIIAVPGWVTILLVLLQLAAAVASAWLAWPVWAAGPVTLLAAATVVTERRRWRWLLSGGSTRHPGHSSAG</sequence>
<reference evidence="2 3" key="1">
    <citation type="submission" date="2020-08" db="EMBL/GenBank/DDBJ databases">
        <title>Sequencing the genomes of 1000 actinobacteria strains.</title>
        <authorList>
            <person name="Klenk H.-P."/>
        </authorList>
    </citation>
    <scope>NUCLEOTIDE SEQUENCE [LARGE SCALE GENOMIC DNA]</scope>
    <source>
        <strain evidence="2 3">DSM 44786</strain>
    </source>
</reference>
<keyword evidence="1" id="KW-1133">Transmembrane helix</keyword>
<organism evidence="2 3">
    <name type="scientific">Kitasatospora gansuensis</name>
    <dbReference type="NCBI Taxonomy" id="258050"/>
    <lineage>
        <taxon>Bacteria</taxon>
        <taxon>Bacillati</taxon>
        <taxon>Actinomycetota</taxon>
        <taxon>Actinomycetes</taxon>
        <taxon>Kitasatosporales</taxon>
        <taxon>Streptomycetaceae</taxon>
        <taxon>Kitasatospora</taxon>
    </lineage>
</organism>
<evidence type="ECO:0000313" key="2">
    <source>
        <dbReference type="EMBL" id="MBB4951882.1"/>
    </source>
</evidence>
<keyword evidence="1" id="KW-0472">Membrane</keyword>
<evidence type="ECO:0000256" key="1">
    <source>
        <dbReference type="SAM" id="Phobius"/>
    </source>
</evidence>
<dbReference type="RefSeq" id="WP_184925869.1">
    <property type="nucleotide sequence ID" value="NZ_JACHJR010000002.1"/>
</dbReference>
<comment type="caution">
    <text evidence="2">The sequence shown here is derived from an EMBL/GenBank/DDBJ whole genome shotgun (WGS) entry which is preliminary data.</text>
</comment>
<keyword evidence="3" id="KW-1185">Reference proteome</keyword>
<gene>
    <name evidence="2" type="ORF">F4556_007536</name>
</gene>
<accession>A0A7W7WLJ9</accession>
<proteinExistence type="predicted"/>
<name>A0A7W7WLJ9_9ACTN</name>
<feature type="transmembrane region" description="Helical" evidence="1">
    <location>
        <begin position="68"/>
        <end position="87"/>
    </location>
</feature>
<feature type="transmembrane region" description="Helical" evidence="1">
    <location>
        <begin position="93"/>
        <end position="113"/>
    </location>
</feature>